<evidence type="ECO:0000313" key="1">
    <source>
        <dbReference type="EMBL" id="KAK6745261.1"/>
    </source>
</evidence>
<accession>A0ABR1D5A6</accession>
<comment type="caution">
    <text evidence="1">The sequence shown here is derived from an EMBL/GenBank/DDBJ whole genome shotgun (WGS) entry which is preliminary data.</text>
</comment>
<organism evidence="1 2">
    <name type="scientific">Necator americanus</name>
    <name type="common">Human hookworm</name>
    <dbReference type="NCBI Taxonomy" id="51031"/>
    <lineage>
        <taxon>Eukaryota</taxon>
        <taxon>Metazoa</taxon>
        <taxon>Ecdysozoa</taxon>
        <taxon>Nematoda</taxon>
        <taxon>Chromadorea</taxon>
        <taxon>Rhabditida</taxon>
        <taxon>Rhabditina</taxon>
        <taxon>Rhabditomorpha</taxon>
        <taxon>Strongyloidea</taxon>
        <taxon>Ancylostomatidae</taxon>
        <taxon>Bunostominae</taxon>
        <taxon>Necator</taxon>
    </lineage>
</organism>
<sequence>MQELYKEPPSNIRCALKYIRWTFLAPSGQKRKGASHHTRRVTLFLARAAHSLVKAKVLPPSSKSSGKFEVILQDLEMLHFGPYEYEWRRADDRIEKINNRLSVVFAPLAITD</sequence>
<keyword evidence="2" id="KW-1185">Reference proteome</keyword>
<protein>
    <submittedName>
        <fullName evidence="1">Uncharacterized protein</fullName>
    </submittedName>
</protein>
<dbReference type="EMBL" id="JAVFWL010000003">
    <property type="protein sequence ID" value="KAK6745261.1"/>
    <property type="molecule type" value="Genomic_DNA"/>
</dbReference>
<evidence type="ECO:0000313" key="2">
    <source>
        <dbReference type="Proteomes" id="UP001303046"/>
    </source>
</evidence>
<reference evidence="1 2" key="1">
    <citation type="submission" date="2023-08" db="EMBL/GenBank/DDBJ databases">
        <title>A Necator americanus chromosomal reference genome.</title>
        <authorList>
            <person name="Ilik V."/>
            <person name="Petrzelkova K.J."/>
            <person name="Pardy F."/>
            <person name="Fuh T."/>
            <person name="Niatou-Singa F.S."/>
            <person name="Gouil Q."/>
            <person name="Baker L."/>
            <person name="Ritchie M.E."/>
            <person name="Jex A.R."/>
            <person name="Gazzola D."/>
            <person name="Li H."/>
            <person name="Toshio Fujiwara R."/>
            <person name="Zhan B."/>
            <person name="Aroian R.V."/>
            <person name="Pafco B."/>
            <person name="Schwarz E.M."/>
        </authorList>
    </citation>
    <scope>NUCLEOTIDE SEQUENCE [LARGE SCALE GENOMIC DNA]</scope>
    <source>
        <strain evidence="1 2">Aroian</strain>
        <tissue evidence="1">Whole animal</tissue>
    </source>
</reference>
<dbReference type="Proteomes" id="UP001303046">
    <property type="component" value="Unassembled WGS sequence"/>
</dbReference>
<name>A0ABR1D5A6_NECAM</name>
<proteinExistence type="predicted"/>
<gene>
    <name evidence="1" type="primary">Necator_chrIII.g12544</name>
    <name evidence="1" type="ORF">RB195_011778</name>
</gene>